<keyword evidence="2" id="KW-1185">Reference proteome</keyword>
<sequence>MRFSSGFSFIVSLSILLVTTHALPVQDIDHHHTIASTPTRVETTLNGSSNIEKREPFVVLLYPLAKEDESPVDDAALAESPGIATESAVADNLEKRVIIN</sequence>
<gene>
    <name evidence="1" type="ORF">BJ138DRAFT_1117424</name>
</gene>
<evidence type="ECO:0000313" key="1">
    <source>
        <dbReference type="EMBL" id="KAH7906602.1"/>
    </source>
</evidence>
<reference evidence="1" key="1">
    <citation type="journal article" date="2021" name="New Phytol.">
        <title>Evolutionary innovations through gain and loss of genes in the ectomycorrhizal Boletales.</title>
        <authorList>
            <person name="Wu G."/>
            <person name="Miyauchi S."/>
            <person name="Morin E."/>
            <person name="Kuo A."/>
            <person name="Drula E."/>
            <person name="Varga T."/>
            <person name="Kohler A."/>
            <person name="Feng B."/>
            <person name="Cao Y."/>
            <person name="Lipzen A."/>
            <person name="Daum C."/>
            <person name="Hundley H."/>
            <person name="Pangilinan J."/>
            <person name="Johnson J."/>
            <person name="Barry K."/>
            <person name="LaButti K."/>
            <person name="Ng V."/>
            <person name="Ahrendt S."/>
            <person name="Min B."/>
            <person name="Choi I.G."/>
            <person name="Park H."/>
            <person name="Plett J.M."/>
            <person name="Magnuson J."/>
            <person name="Spatafora J.W."/>
            <person name="Nagy L.G."/>
            <person name="Henrissat B."/>
            <person name="Grigoriev I.V."/>
            <person name="Yang Z.L."/>
            <person name="Xu J."/>
            <person name="Martin F.M."/>
        </authorList>
    </citation>
    <scope>NUCLEOTIDE SEQUENCE</scope>
    <source>
        <strain evidence="1">ATCC 28755</strain>
    </source>
</reference>
<organism evidence="1 2">
    <name type="scientific">Hygrophoropsis aurantiaca</name>
    <dbReference type="NCBI Taxonomy" id="72124"/>
    <lineage>
        <taxon>Eukaryota</taxon>
        <taxon>Fungi</taxon>
        <taxon>Dikarya</taxon>
        <taxon>Basidiomycota</taxon>
        <taxon>Agaricomycotina</taxon>
        <taxon>Agaricomycetes</taxon>
        <taxon>Agaricomycetidae</taxon>
        <taxon>Boletales</taxon>
        <taxon>Coniophorineae</taxon>
        <taxon>Hygrophoropsidaceae</taxon>
        <taxon>Hygrophoropsis</taxon>
    </lineage>
</organism>
<protein>
    <submittedName>
        <fullName evidence="1">Uncharacterized protein</fullName>
    </submittedName>
</protein>
<evidence type="ECO:0000313" key="2">
    <source>
        <dbReference type="Proteomes" id="UP000790377"/>
    </source>
</evidence>
<proteinExistence type="predicted"/>
<accession>A0ACB8A1N1</accession>
<dbReference type="Proteomes" id="UP000790377">
    <property type="component" value="Unassembled WGS sequence"/>
</dbReference>
<name>A0ACB8A1N1_9AGAM</name>
<dbReference type="EMBL" id="MU267997">
    <property type="protein sequence ID" value="KAH7906602.1"/>
    <property type="molecule type" value="Genomic_DNA"/>
</dbReference>
<comment type="caution">
    <text evidence="1">The sequence shown here is derived from an EMBL/GenBank/DDBJ whole genome shotgun (WGS) entry which is preliminary data.</text>
</comment>